<dbReference type="GO" id="GO:0016746">
    <property type="term" value="F:acyltransferase activity"/>
    <property type="evidence" value="ECO:0007669"/>
    <property type="project" value="UniProtKB-KW"/>
</dbReference>
<dbReference type="Gene3D" id="3.30.230.10">
    <property type="match status" value="1"/>
</dbReference>
<evidence type="ECO:0000256" key="2">
    <source>
        <dbReference type="ARBA" id="ARBA00022741"/>
    </source>
</evidence>
<dbReference type="InterPro" id="IPR014721">
    <property type="entry name" value="Ribsml_uS5_D2-typ_fold_subgr"/>
</dbReference>
<evidence type="ECO:0000259" key="5">
    <source>
        <dbReference type="PROSITE" id="PS51186"/>
    </source>
</evidence>
<evidence type="ECO:0000256" key="3">
    <source>
        <dbReference type="ARBA" id="ARBA00023134"/>
    </source>
</evidence>
<accession>A0ABV3EPS2</accession>
<keyword evidence="2" id="KW-0547">Nucleotide-binding</keyword>
<reference evidence="6 7" key="1">
    <citation type="submission" date="2024-06" db="EMBL/GenBank/DDBJ databases">
        <title>The Natural Products Discovery Center: Release of the First 8490 Sequenced Strains for Exploring Actinobacteria Biosynthetic Diversity.</title>
        <authorList>
            <person name="Kalkreuter E."/>
            <person name="Kautsar S.A."/>
            <person name="Yang D."/>
            <person name="Bader C.D."/>
            <person name="Teijaro C.N."/>
            <person name="Fluegel L."/>
            <person name="Davis C.M."/>
            <person name="Simpson J.R."/>
            <person name="Lauterbach L."/>
            <person name="Steele A.D."/>
            <person name="Gui C."/>
            <person name="Meng S."/>
            <person name="Li G."/>
            <person name="Viehrig K."/>
            <person name="Ye F."/>
            <person name="Su P."/>
            <person name="Kiefer A.F."/>
            <person name="Nichols A."/>
            <person name="Cepeda A.J."/>
            <person name="Yan W."/>
            <person name="Fan B."/>
            <person name="Jiang Y."/>
            <person name="Adhikari A."/>
            <person name="Zheng C.-J."/>
            <person name="Schuster L."/>
            <person name="Cowan T.M."/>
            <person name="Smanski M.J."/>
            <person name="Chevrette M.G."/>
            <person name="De Carvalho L.P.S."/>
            <person name="Shen B."/>
        </authorList>
    </citation>
    <scope>NUCLEOTIDE SEQUENCE [LARGE SCALE GENOMIC DNA]</scope>
    <source>
        <strain evidence="6 7">NPDC048117</strain>
    </source>
</reference>
<gene>
    <name evidence="6" type="ORF">AB0D95_13165</name>
</gene>
<evidence type="ECO:0000313" key="7">
    <source>
        <dbReference type="Proteomes" id="UP001551584"/>
    </source>
</evidence>
<evidence type="ECO:0000313" key="6">
    <source>
        <dbReference type="EMBL" id="MEU9578200.1"/>
    </source>
</evidence>
<dbReference type="CDD" id="cd04301">
    <property type="entry name" value="NAT_SF"/>
    <property type="match status" value="1"/>
</dbReference>
<name>A0ABV3EPS2_9ACTN</name>
<keyword evidence="1 6" id="KW-0808">Transferase</keyword>
<dbReference type="RefSeq" id="WP_338104496.1">
    <property type="nucleotide sequence ID" value="NZ_JBEZNA010000024.1"/>
</dbReference>
<dbReference type="SMART" id="SM00889">
    <property type="entry name" value="EFG_IV"/>
    <property type="match status" value="1"/>
</dbReference>
<dbReference type="EMBL" id="JBEZNA010000024">
    <property type="protein sequence ID" value="MEU9578200.1"/>
    <property type="molecule type" value="Genomic_DNA"/>
</dbReference>
<dbReference type="Gene3D" id="3.40.630.30">
    <property type="match status" value="1"/>
</dbReference>
<sequence>MRLRGRTDADLPACAELLRAVHERDGYPLDRPADPAAWLTPPSLRSAWVAERDGTVVGHAALCLPGADDVAPGRFGDDGLARTAVVNRLFVSPAARGLGVGAALLGRLTEEAAAAGLHPVLDVVATDTAAVALYERLGWRHLGDAVRWWGPDRAVTLRCYAAPPSRRFPARPVRGVRVRHVKQNCAPQFADIEVDFEPAAEGFVFETGPGLTVAYEPADDLPRFFAAAAAGIEEQLNLPEHAVVVAARVVLRRAQAHAFGSHERAFRFAGHLAAREALRRAGHAVP</sequence>
<dbReference type="InterPro" id="IPR005517">
    <property type="entry name" value="Transl_elong_EFG/EF2_IV"/>
</dbReference>
<dbReference type="SUPFAM" id="SSF54211">
    <property type="entry name" value="Ribosomal protein S5 domain 2-like"/>
    <property type="match status" value="1"/>
</dbReference>
<dbReference type="Pfam" id="PF00583">
    <property type="entry name" value="Acetyltransf_1"/>
    <property type="match status" value="1"/>
</dbReference>
<dbReference type="PANTHER" id="PTHR43877:SF2">
    <property type="entry name" value="AMINOALKYLPHOSPHONATE N-ACETYLTRANSFERASE-RELATED"/>
    <property type="match status" value="1"/>
</dbReference>
<dbReference type="PROSITE" id="PS51186">
    <property type="entry name" value="GNAT"/>
    <property type="match status" value="1"/>
</dbReference>
<dbReference type="SUPFAM" id="SSF55729">
    <property type="entry name" value="Acyl-CoA N-acyltransferases (Nat)"/>
    <property type="match status" value="1"/>
</dbReference>
<feature type="domain" description="N-acetyltransferase" evidence="5">
    <location>
        <begin position="1"/>
        <end position="162"/>
    </location>
</feature>
<keyword evidence="7" id="KW-1185">Reference proteome</keyword>
<dbReference type="InterPro" id="IPR016181">
    <property type="entry name" value="Acyl_CoA_acyltransferase"/>
</dbReference>
<evidence type="ECO:0000256" key="4">
    <source>
        <dbReference type="ARBA" id="ARBA00023315"/>
    </source>
</evidence>
<dbReference type="PANTHER" id="PTHR43877">
    <property type="entry name" value="AMINOALKYLPHOSPHONATE N-ACETYLTRANSFERASE-RELATED-RELATED"/>
    <property type="match status" value="1"/>
</dbReference>
<evidence type="ECO:0000256" key="1">
    <source>
        <dbReference type="ARBA" id="ARBA00022679"/>
    </source>
</evidence>
<dbReference type="InterPro" id="IPR000182">
    <property type="entry name" value="GNAT_dom"/>
</dbReference>
<dbReference type="Proteomes" id="UP001551584">
    <property type="component" value="Unassembled WGS sequence"/>
</dbReference>
<protein>
    <submittedName>
        <fullName evidence="6">GNAT family N-acetyltransferase</fullName>
        <ecNumber evidence="6">2.3.1.-</ecNumber>
    </submittedName>
</protein>
<proteinExistence type="predicted"/>
<organism evidence="6 7">
    <name type="scientific">Streptomyces chilikensis</name>
    <dbReference type="NCBI Taxonomy" id="1194079"/>
    <lineage>
        <taxon>Bacteria</taxon>
        <taxon>Bacillati</taxon>
        <taxon>Actinomycetota</taxon>
        <taxon>Actinomycetes</taxon>
        <taxon>Kitasatosporales</taxon>
        <taxon>Streptomycetaceae</taxon>
        <taxon>Streptomyces</taxon>
    </lineage>
</organism>
<keyword evidence="4 6" id="KW-0012">Acyltransferase</keyword>
<comment type="caution">
    <text evidence="6">The sequence shown here is derived from an EMBL/GenBank/DDBJ whole genome shotgun (WGS) entry which is preliminary data.</text>
</comment>
<dbReference type="InterPro" id="IPR050832">
    <property type="entry name" value="Bact_Acetyltransf"/>
</dbReference>
<dbReference type="InterPro" id="IPR020568">
    <property type="entry name" value="Ribosomal_Su5_D2-typ_SF"/>
</dbReference>
<dbReference type="EC" id="2.3.1.-" evidence="6"/>
<keyword evidence="3" id="KW-0342">GTP-binding</keyword>